<keyword evidence="3" id="KW-0255">Endonuclease</keyword>
<dbReference type="EMBL" id="QYTV02000002">
    <property type="protein sequence ID" value="RST76165.1"/>
    <property type="molecule type" value="Genomic_DNA"/>
</dbReference>
<name>A0A429Y415_9BACI</name>
<feature type="domain" description="TnsA endonuclease N-terminal" evidence="2">
    <location>
        <begin position="73"/>
        <end position="173"/>
    </location>
</feature>
<dbReference type="Pfam" id="PF08721">
    <property type="entry name" value="Tn7_Tnp_TnsA_C"/>
    <property type="match status" value="1"/>
</dbReference>
<dbReference type="InterPro" id="IPR014832">
    <property type="entry name" value="TnsA_C"/>
</dbReference>
<evidence type="ECO:0000313" key="4">
    <source>
        <dbReference type="Proteomes" id="UP000287156"/>
    </source>
</evidence>
<dbReference type="InterPro" id="IPR011335">
    <property type="entry name" value="Restrct_endonuc-II-like"/>
</dbReference>
<comment type="caution">
    <text evidence="3">The sequence shown here is derived from an EMBL/GenBank/DDBJ whole genome shotgun (WGS) entry which is preliminary data.</text>
</comment>
<dbReference type="Proteomes" id="UP000287156">
    <property type="component" value="Unassembled WGS sequence"/>
</dbReference>
<evidence type="ECO:0000259" key="1">
    <source>
        <dbReference type="Pfam" id="PF08721"/>
    </source>
</evidence>
<dbReference type="Gene3D" id="3.40.1350.10">
    <property type="match status" value="1"/>
</dbReference>
<keyword evidence="4" id="KW-1185">Reference proteome</keyword>
<organism evidence="3 4">
    <name type="scientific">Siminovitchia acidinfaciens</name>
    <dbReference type="NCBI Taxonomy" id="2321395"/>
    <lineage>
        <taxon>Bacteria</taxon>
        <taxon>Bacillati</taxon>
        <taxon>Bacillota</taxon>
        <taxon>Bacilli</taxon>
        <taxon>Bacillales</taxon>
        <taxon>Bacillaceae</taxon>
        <taxon>Siminovitchia</taxon>
    </lineage>
</organism>
<dbReference type="GO" id="GO:0004519">
    <property type="term" value="F:endonuclease activity"/>
    <property type="evidence" value="ECO:0007669"/>
    <property type="project" value="UniProtKB-KW"/>
</dbReference>
<reference evidence="3" key="1">
    <citation type="submission" date="2018-12" db="EMBL/GenBank/DDBJ databases">
        <authorList>
            <person name="Sun L."/>
            <person name="Chen Z."/>
        </authorList>
    </citation>
    <scope>NUCLEOTIDE SEQUENCE [LARGE SCALE GENOMIC DNA]</scope>
    <source>
        <strain evidence="3">3-2-2</strain>
    </source>
</reference>
<dbReference type="GO" id="GO:0003676">
    <property type="term" value="F:nucleic acid binding"/>
    <property type="evidence" value="ECO:0007669"/>
    <property type="project" value="InterPro"/>
</dbReference>
<dbReference type="Gene3D" id="1.10.10.10">
    <property type="entry name" value="Winged helix-like DNA-binding domain superfamily/Winged helix DNA-binding domain"/>
    <property type="match status" value="1"/>
</dbReference>
<dbReference type="InterPro" id="IPR011856">
    <property type="entry name" value="tRNA_endonuc-like_dom_sf"/>
</dbReference>
<keyword evidence="3" id="KW-0540">Nuclease</keyword>
<evidence type="ECO:0000259" key="2">
    <source>
        <dbReference type="Pfam" id="PF08722"/>
    </source>
</evidence>
<gene>
    <name evidence="3" type="ORF">D4T97_005115</name>
</gene>
<sequence length="283" mass="33168">MAKIKWSDEKVVERIKQGYGSGSGMDYKPWIHVVNGPTSKSFAQRPKGWKTNRKHQLLSILEFHTFLFFEWEEAVIDIREQYPLNRTKTEVIAEKLGIKHPNFDRRNTKDKQQVLSVMTTDFLLSVKNNDEIGYIAIAVKPSEELDKKRTIEKLEIEKTYWEEKNIKWGIFTEKDLNDNFINNLKFIHNHKGPLPQFERKYFDNLSAKLVKGIHENSDQVFQYFFDNFDGTFNLEEGTAISLFRYCLANKFIMTDMLKPIDFSSKIKDLIVANEGNKKEGVLV</sequence>
<protein>
    <submittedName>
        <fullName evidence="3">Heteromeric transposase endonuclease subunit TnsA</fullName>
    </submittedName>
</protein>
<dbReference type="SUPFAM" id="SSF52980">
    <property type="entry name" value="Restriction endonuclease-like"/>
    <property type="match status" value="1"/>
</dbReference>
<dbReference type="AlphaFoldDB" id="A0A429Y415"/>
<feature type="domain" description="TnsA endonuclease C-terminal" evidence="1">
    <location>
        <begin position="175"/>
        <end position="256"/>
    </location>
</feature>
<proteinExistence type="predicted"/>
<evidence type="ECO:0000313" key="3">
    <source>
        <dbReference type="EMBL" id="RST76165.1"/>
    </source>
</evidence>
<dbReference type="CDD" id="cd22362">
    <property type="entry name" value="TnsA_endonuclease-like"/>
    <property type="match status" value="1"/>
</dbReference>
<keyword evidence="3" id="KW-0378">Hydrolase</keyword>
<dbReference type="InterPro" id="IPR036388">
    <property type="entry name" value="WH-like_DNA-bd_sf"/>
</dbReference>
<dbReference type="OrthoDB" id="5291587at2"/>
<accession>A0A429Y415</accession>
<dbReference type="Pfam" id="PF08722">
    <property type="entry name" value="Tn7_TnsA-like_N"/>
    <property type="match status" value="1"/>
</dbReference>
<dbReference type="InterPro" id="IPR014833">
    <property type="entry name" value="TnsA_N"/>
</dbReference>
<dbReference type="RefSeq" id="WP_126048388.1">
    <property type="nucleotide sequence ID" value="NZ_QYTV02000002.1"/>
</dbReference>